<feature type="transmembrane region" description="Helical" evidence="6">
    <location>
        <begin position="274"/>
        <end position="293"/>
    </location>
</feature>
<dbReference type="PANTHER" id="PTHR30213:SF0">
    <property type="entry name" value="UPF0761 MEMBRANE PROTEIN YIHY"/>
    <property type="match status" value="1"/>
</dbReference>
<organism evidence="7 8">
    <name type="scientific">Acidisarcina polymorpha</name>
    <dbReference type="NCBI Taxonomy" id="2211140"/>
    <lineage>
        <taxon>Bacteria</taxon>
        <taxon>Pseudomonadati</taxon>
        <taxon>Acidobacteriota</taxon>
        <taxon>Terriglobia</taxon>
        <taxon>Terriglobales</taxon>
        <taxon>Acidobacteriaceae</taxon>
        <taxon>Acidisarcina</taxon>
    </lineage>
</organism>
<dbReference type="OrthoDB" id="9775903at2"/>
<name>A0A2Z5G0V7_9BACT</name>
<dbReference type="AlphaFoldDB" id="A0A2Z5G0V7"/>
<feature type="transmembrane region" description="Helical" evidence="6">
    <location>
        <begin position="240"/>
        <end position="262"/>
    </location>
</feature>
<evidence type="ECO:0000256" key="5">
    <source>
        <dbReference type="ARBA" id="ARBA00023136"/>
    </source>
</evidence>
<dbReference type="EMBL" id="CP030840">
    <property type="protein sequence ID" value="AXC12768.1"/>
    <property type="molecule type" value="Genomic_DNA"/>
</dbReference>
<feature type="transmembrane region" description="Helical" evidence="6">
    <location>
        <begin position="162"/>
        <end position="189"/>
    </location>
</feature>
<dbReference type="GO" id="GO:0005886">
    <property type="term" value="C:plasma membrane"/>
    <property type="evidence" value="ECO:0007669"/>
    <property type="project" value="UniProtKB-SubCell"/>
</dbReference>
<feature type="transmembrane region" description="Helical" evidence="6">
    <location>
        <begin position="123"/>
        <end position="141"/>
    </location>
</feature>
<gene>
    <name evidence="7" type="ORF">ACPOL_3483</name>
</gene>
<comment type="subcellular location">
    <subcellularLocation>
        <location evidence="1">Cell membrane</location>
        <topology evidence="1">Multi-pass membrane protein</topology>
    </subcellularLocation>
</comment>
<evidence type="ECO:0000256" key="1">
    <source>
        <dbReference type="ARBA" id="ARBA00004651"/>
    </source>
</evidence>
<evidence type="ECO:0000256" key="2">
    <source>
        <dbReference type="ARBA" id="ARBA00022475"/>
    </source>
</evidence>
<dbReference type="PANTHER" id="PTHR30213">
    <property type="entry name" value="INNER MEMBRANE PROTEIN YHJD"/>
    <property type="match status" value="1"/>
</dbReference>
<dbReference type="PIRSF" id="PIRSF035875">
    <property type="entry name" value="RNase_BN"/>
    <property type="match status" value="1"/>
</dbReference>
<keyword evidence="4 6" id="KW-1133">Transmembrane helix</keyword>
<evidence type="ECO:0000313" key="8">
    <source>
        <dbReference type="Proteomes" id="UP000253606"/>
    </source>
</evidence>
<evidence type="ECO:0000256" key="4">
    <source>
        <dbReference type="ARBA" id="ARBA00022989"/>
    </source>
</evidence>
<feature type="transmembrane region" description="Helical" evidence="6">
    <location>
        <begin position="209"/>
        <end position="228"/>
    </location>
</feature>
<keyword evidence="8" id="KW-1185">Reference proteome</keyword>
<dbReference type="RefSeq" id="WP_114207894.1">
    <property type="nucleotide sequence ID" value="NZ_CP030840.1"/>
</dbReference>
<keyword evidence="2" id="KW-1003">Cell membrane</keyword>
<dbReference type="Proteomes" id="UP000253606">
    <property type="component" value="Chromosome"/>
</dbReference>
<keyword evidence="3 6" id="KW-0812">Transmembrane</keyword>
<dbReference type="NCBIfam" id="TIGR00765">
    <property type="entry name" value="yihY_not_rbn"/>
    <property type="match status" value="1"/>
</dbReference>
<evidence type="ECO:0000313" key="7">
    <source>
        <dbReference type="EMBL" id="AXC12768.1"/>
    </source>
</evidence>
<sequence>MVVHRAEEASLGKIAMEKARSRWAQSSWNLQRLGIKLIAQRTWESMTKDDLTGRSAQLAYYFFFSLFPGLVAASAVLGMVATSGRAFSDRLIDYLATVIPPAAFDIVLSTFNQTTHASSGGKVVVGLLVALWSASAGTSAIQDALNSVHKVKERRPFWKARLEAVLLTIFMAILFTMALTVLLGGDIVAGYLSHIVNLPLFFRVLTRMLTWPIAFAISAVAFALVYYVAPDVEHAEWRWITPGATIGIVLWLLVSTGLRIYLHFFNSYSVTYGSLGAVIVLLTWFYLSGLAVLMGAEINMVIEDLAARQGERGAKKEGEKVPQSENA</sequence>
<protein>
    <submittedName>
        <fullName evidence="7">Ribonuclease BN</fullName>
    </submittedName>
</protein>
<feature type="transmembrane region" description="Helical" evidence="6">
    <location>
        <begin position="58"/>
        <end position="79"/>
    </location>
</feature>
<dbReference type="KEGG" id="abas:ACPOL_3483"/>
<dbReference type="Pfam" id="PF03631">
    <property type="entry name" value="Virul_fac_BrkB"/>
    <property type="match status" value="1"/>
</dbReference>
<keyword evidence="5 6" id="KW-0472">Membrane</keyword>
<reference evidence="7 8" key="1">
    <citation type="journal article" date="2018" name="Front. Microbiol.">
        <title>Hydrolytic Capabilities as a Key to Environmental Success: Chitinolytic and Cellulolytic Acidobacteria From Acidic Sub-arctic Soils and Boreal Peatlands.</title>
        <authorList>
            <person name="Belova S.E."/>
            <person name="Ravin N.V."/>
            <person name="Pankratov T.A."/>
            <person name="Rakitin A.L."/>
            <person name="Ivanova A.A."/>
            <person name="Beletsky A.V."/>
            <person name="Mardanov A.V."/>
            <person name="Sinninghe Damste J.S."/>
            <person name="Dedysh S.N."/>
        </authorList>
    </citation>
    <scope>NUCLEOTIDE SEQUENCE [LARGE SCALE GENOMIC DNA]</scope>
    <source>
        <strain evidence="7 8">SBC82</strain>
    </source>
</reference>
<dbReference type="InterPro" id="IPR017039">
    <property type="entry name" value="Virul_fac_BrkB"/>
</dbReference>
<accession>A0A2Z5G0V7</accession>
<evidence type="ECO:0000256" key="6">
    <source>
        <dbReference type="SAM" id="Phobius"/>
    </source>
</evidence>
<proteinExistence type="predicted"/>
<evidence type="ECO:0000256" key="3">
    <source>
        <dbReference type="ARBA" id="ARBA00022692"/>
    </source>
</evidence>